<comment type="subcellular location">
    <subcellularLocation>
        <location evidence="1">Membrane</location>
        <topology evidence="1">Multi-pass membrane protein</topology>
    </subcellularLocation>
</comment>
<feature type="transmembrane region" description="Helical" evidence="5">
    <location>
        <begin position="233"/>
        <end position="252"/>
    </location>
</feature>
<dbReference type="InterPro" id="IPR051533">
    <property type="entry name" value="WaaL-like"/>
</dbReference>
<feature type="transmembrane region" description="Helical" evidence="5">
    <location>
        <begin position="338"/>
        <end position="358"/>
    </location>
</feature>
<protein>
    <submittedName>
        <fullName evidence="7">O-antigen ligase family protein</fullName>
    </submittedName>
</protein>
<dbReference type="PANTHER" id="PTHR37422:SF13">
    <property type="entry name" value="LIPOPOLYSACCHARIDE BIOSYNTHESIS PROTEIN PA4999-RELATED"/>
    <property type="match status" value="1"/>
</dbReference>
<feature type="transmembrane region" description="Helical" evidence="5">
    <location>
        <begin position="370"/>
        <end position="389"/>
    </location>
</feature>
<feature type="transmembrane region" description="Helical" evidence="5">
    <location>
        <begin position="85"/>
        <end position="103"/>
    </location>
</feature>
<evidence type="ECO:0000313" key="7">
    <source>
        <dbReference type="EMBL" id="MFD2698174.1"/>
    </source>
</evidence>
<dbReference type="Pfam" id="PF04932">
    <property type="entry name" value="Wzy_C"/>
    <property type="match status" value="1"/>
</dbReference>
<feature type="transmembrane region" description="Helical" evidence="5">
    <location>
        <begin position="7"/>
        <end position="26"/>
    </location>
</feature>
<evidence type="ECO:0000256" key="2">
    <source>
        <dbReference type="ARBA" id="ARBA00022692"/>
    </source>
</evidence>
<evidence type="ECO:0000259" key="6">
    <source>
        <dbReference type="Pfam" id="PF04932"/>
    </source>
</evidence>
<keyword evidence="7" id="KW-0436">Ligase</keyword>
<feature type="transmembrane region" description="Helical" evidence="5">
    <location>
        <begin position="115"/>
        <end position="139"/>
    </location>
</feature>
<accession>A0ABW5SGD4</accession>
<gene>
    <name evidence="7" type="ORF">ACFSQ0_09245</name>
</gene>
<dbReference type="PANTHER" id="PTHR37422">
    <property type="entry name" value="TEICHURONIC ACID BIOSYNTHESIS PROTEIN TUAE"/>
    <property type="match status" value="1"/>
</dbReference>
<keyword evidence="3 5" id="KW-1133">Transmembrane helix</keyword>
<evidence type="ECO:0000256" key="5">
    <source>
        <dbReference type="SAM" id="Phobius"/>
    </source>
</evidence>
<name>A0ABW5SGD4_9FLAO</name>
<organism evidence="7 8">
    <name type="scientific">Mesonia sediminis</name>
    <dbReference type="NCBI Taxonomy" id="1703946"/>
    <lineage>
        <taxon>Bacteria</taxon>
        <taxon>Pseudomonadati</taxon>
        <taxon>Bacteroidota</taxon>
        <taxon>Flavobacteriia</taxon>
        <taxon>Flavobacteriales</taxon>
        <taxon>Flavobacteriaceae</taxon>
        <taxon>Mesonia</taxon>
    </lineage>
</organism>
<feature type="transmembrane region" description="Helical" evidence="5">
    <location>
        <begin position="32"/>
        <end position="51"/>
    </location>
</feature>
<evidence type="ECO:0000256" key="3">
    <source>
        <dbReference type="ARBA" id="ARBA00022989"/>
    </source>
</evidence>
<comment type="caution">
    <text evidence="7">The sequence shown here is derived from an EMBL/GenBank/DDBJ whole genome shotgun (WGS) entry which is preliminary data.</text>
</comment>
<evidence type="ECO:0000256" key="4">
    <source>
        <dbReference type="ARBA" id="ARBA00023136"/>
    </source>
</evidence>
<dbReference type="InterPro" id="IPR007016">
    <property type="entry name" value="O-antigen_ligase-rel_domated"/>
</dbReference>
<keyword evidence="8" id="KW-1185">Reference proteome</keyword>
<feature type="domain" description="O-antigen ligase-related" evidence="6">
    <location>
        <begin position="197"/>
        <end position="353"/>
    </location>
</feature>
<dbReference type="EMBL" id="JBHULZ010000041">
    <property type="protein sequence ID" value="MFD2698174.1"/>
    <property type="molecule type" value="Genomic_DNA"/>
</dbReference>
<reference evidence="8" key="1">
    <citation type="journal article" date="2019" name="Int. J. Syst. Evol. Microbiol.">
        <title>The Global Catalogue of Microorganisms (GCM) 10K type strain sequencing project: providing services to taxonomists for standard genome sequencing and annotation.</title>
        <authorList>
            <consortium name="The Broad Institute Genomics Platform"/>
            <consortium name="The Broad Institute Genome Sequencing Center for Infectious Disease"/>
            <person name="Wu L."/>
            <person name="Ma J."/>
        </authorList>
    </citation>
    <scope>NUCLEOTIDE SEQUENCE [LARGE SCALE GENOMIC DNA]</scope>
    <source>
        <strain evidence="8">KCTC 42255</strain>
    </source>
</reference>
<dbReference type="Proteomes" id="UP001597357">
    <property type="component" value="Unassembled WGS sequence"/>
</dbReference>
<proteinExistence type="predicted"/>
<dbReference type="GO" id="GO:0016874">
    <property type="term" value="F:ligase activity"/>
    <property type="evidence" value="ECO:0007669"/>
    <property type="project" value="UniProtKB-KW"/>
</dbReference>
<evidence type="ECO:0000313" key="8">
    <source>
        <dbReference type="Proteomes" id="UP001597357"/>
    </source>
</evidence>
<feature type="transmembrane region" description="Helical" evidence="5">
    <location>
        <begin position="167"/>
        <end position="184"/>
    </location>
</feature>
<dbReference type="RefSeq" id="WP_379047303.1">
    <property type="nucleotide sequence ID" value="NZ_JBHULZ010000041.1"/>
</dbReference>
<feature type="transmembrane region" description="Helical" evidence="5">
    <location>
        <begin position="58"/>
        <end position="79"/>
    </location>
</feature>
<sequence>MKQDKNKILKGLTLICIVVATFFLPIKTSISNIGLIGLVVTTLLSFALHGFQLKGKLIYFFLFSPMVFFIPLLWGVTYSPLKQEAFQEISKYIFLGLTPLFLFRKDIPPKLFRNFAAYGLLAGAFISALALIAINIYHYSQSDYPLHWLLNHTFTNFNFTKPLPDMHPIYMGMYMAMALSILLFSKIKIPRLLKFLGFLVFSLCIVFLASRIIYGVYALLILLYLIHNLSFKTFAVLITAAVILLAFSLSLLQKTYIYHKTVDGTFWELQENVGTFNTNNKQRVDSRFSRWKVALELIQDKPILGYGGGTENEVLIEQYTQYNMSNSLERGYNAHNQYIGYVLRFGIFSVLLLLLYFFKNGVSAFKHQNLLFLCFLTILFWCFMVENILDRNMGINFVALFGTLFYAEFLAKADKKETHEKVA</sequence>
<feature type="transmembrane region" description="Helical" evidence="5">
    <location>
        <begin position="196"/>
        <end position="227"/>
    </location>
</feature>
<keyword evidence="4 5" id="KW-0472">Membrane</keyword>
<keyword evidence="2 5" id="KW-0812">Transmembrane</keyword>
<evidence type="ECO:0000256" key="1">
    <source>
        <dbReference type="ARBA" id="ARBA00004141"/>
    </source>
</evidence>